<organism evidence="4 5">
    <name type="scientific">Bimuria novae-zelandiae CBS 107.79</name>
    <dbReference type="NCBI Taxonomy" id="1447943"/>
    <lineage>
        <taxon>Eukaryota</taxon>
        <taxon>Fungi</taxon>
        <taxon>Dikarya</taxon>
        <taxon>Ascomycota</taxon>
        <taxon>Pezizomycotina</taxon>
        <taxon>Dothideomycetes</taxon>
        <taxon>Pleosporomycetidae</taxon>
        <taxon>Pleosporales</taxon>
        <taxon>Massarineae</taxon>
        <taxon>Didymosphaeriaceae</taxon>
        <taxon>Bimuria</taxon>
    </lineage>
</organism>
<accession>A0A6A5VPP0</accession>
<keyword evidence="3" id="KW-0732">Signal</keyword>
<evidence type="ECO:0000256" key="1">
    <source>
        <dbReference type="SAM" id="MobiDB-lite"/>
    </source>
</evidence>
<protein>
    <recommendedName>
        <fullName evidence="6">Mid2 domain-containing protein</fullName>
    </recommendedName>
</protein>
<keyword evidence="2" id="KW-0812">Transmembrane</keyword>
<dbReference type="AlphaFoldDB" id="A0A6A5VPP0"/>
<reference evidence="4" key="1">
    <citation type="journal article" date="2020" name="Stud. Mycol.">
        <title>101 Dothideomycetes genomes: a test case for predicting lifestyles and emergence of pathogens.</title>
        <authorList>
            <person name="Haridas S."/>
            <person name="Albert R."/>
            <person name="Binder M."/>
            <person name="Bloem J."/>
            <person name="Labutti K."/>
            <person name="Salamov A."/>
            <person name="Andreopoulos B."/>
            <person name="Baker S."/>
            <person name="Barry K."/>
            <person name="Bills G."/>
            <person name="Bluhm B."/>
            <person name="Cannon C."/>
            <person name="Castanera R."/>
            <person name="Culley D."/>
            <person name="Daum C."/>
            <person name="Ezra D."/>
            <person name="Gonzalez J."/>
            <person name="Henrissat B."/>
            <person name="Kuo A."/>
            <person name="Liang C."/>
            <person name="Lipzen A."/>
            <person name="Lutzoni F."/>
            <person name="Magnuson J."/>
            <person name="Mondo S."/>
            <person name="Nolan M."/>
            <person name="Ohm R."/>
            <person name="Pangilinan J."/>
            <person name="Park H.-J."/>
            <person name="Ramirez L."/>
            <person name="Alfaro M."/>
            <person name="Sun H."/>
            <person name="Tritt A."/>
            <person name="Yoshinaga Y."/>
            <person name="Zwiers L.-H."/>
            <person name="Turgeon B."/>
            <person name="Goodwin S."/>
            <person name="Spatafora J."/>
            <person name="Crous P."/>
            <person name="Grigoriev I."/>
        </authorList>
    </citation>
    <scope>NUCLEOTIDE SEQUENCE</scope>
    <source>
        <strain evidence="4">CBS 107.79</strain>
    </source>
</reference>
<feature type="region of interest" description="Disordered" evidence="1">
    <location>
        <begin position="451"/>
        <end position="507"/>
    </location>
</feature>
<feature type="region of interest" description="Disordered" evidence="1">
    <location>
        <begin position="310"/>
        <end position="334"/>
    </location>
</feature>
<evidence type="ECO:0000256" key="3">
    <source>
        <dbReference type="SAM" id="SignalP"/>
    </source>
</evidence>
<gene>
    <name evidence="4" type="ORF">BU23DRAFT_227283</name>
</gene>
<dbReference type="OrthoDB" id="10669676at2759"/>
<feature type="chain" id="PRO_5025508905" description="Mid2 domain-containing protein" evidence="3">
    <location>
        <begin position="25"/>
        <end position="507"/>
    </location>
</feature>
<feature type="compositionally biased region" description="Low complexity" evidence="1">
    <location>
        <begin position="451"/>
        <end position="463"/>
    </location>
</feature>
<feature type="signal peptide" evidence="3">
    <location>
        <begin position="1"/>
        <end position="24"/>
    </location>
</feature>
<evidence type="ECO:0008006" key="6">
    <source>
        <dbReference type="Google" id="ProtNLM"/>
    </source>
</evidence>
<feature type="transmembrane region" description="Helical" evidence="2">
    <location>
        <begin position="345"/>
        <end position="366"/>
    </location>
</feature>
<evidence type="ECO:0000256" key="2">
    <source>
        <dbReference type="SAM" id="Phobius"/>
    </source>
</evidence>
<dbReference type="Proteomes" id="UP000800036">
    <property type="component" value="Unassembled WGS sequence"/>
</dbReference>
<keyword evidence="2" id="KW-0472">Membrane</keyword>
<keyword evidence="2" id="KW-1133">Transmembrane helix</keyword>
<dbReference type="EMBL" id="ML976660">
    <property type="protein sequence ID" value="KAF1978550.1"/>
    <property type="molecule type" value="Genomic_DNA"/>
</dbReference>
<keyword evidence="5" id="KW-1185">Reference proteome</keyword>
<name>A0A6A5VPP0_9PLEO</name>
<sequence>MAAGLGSLWLRIILVLCASTSAPATNTQDSRNQVEDALREAQYNATLAQEIELLLGFEDAHDRGDAVASTHHNFFADLFRRQEQCRMFEAGRTYTCVDSSDLCCNVGGYGWCCANTAGCGTTSDQCTFDVEWTTSTYYSTDYEYYTSTIYNTYSMTSTMYSYTTITAEMDTATEWVTVTSEAPRAGRRGAPAEPTATAASRRTIFPSYVSALPSVTPAPDKFHRQELRARNTTPALLYIQIRGLIFPRQNASRTDTSETIVTDTTTVESTYYTTSIYTDVEYTTSYSTRTAAINAQTTVTSTTTFYLQPGETAPASSADDGDYSSGGGSSGGSVRRKGISTAARAGIGIGVALVVAGIAALISFFAKKRKNEKAATGAAAAGINPAPMDPPMAQSQPYNSPPLNPPGSPMIVSGQQYQQMTPSPPISYGAPSPGPVYGYQSAPVPVAASPPLQQQQQQYAYQYPRPPSPSYGSSAELATGGGIQQHVGQGLPSEMPAVYSPHPQRLS</sequence>
<evidence type="ECO:0000313" key="5">
    <source>
        <dbReference type="Proteomes" id="UP000800036"/>
    </source>
</evidence>
<proteinExistence type="predicted"/>
<evidence type="ECO:0000313" key="4">
    <source>
        <dbReference type="EMBL" id="KAF1978550.1"/>
    </source>
</evidence>